<proteinExistence type="predicted"/>
<dbReference type="PANTHER" id="PTHR14580">
    <property type="entry name" value="MULTIPLE MYELOMA TUMOR-ASSOCIATED PROTEIN 2 FAMILY MEMBER"/>
    <property type="match status" value="1"/>
</dbReference>
<reference evidence="4" key="2">
    <citation type="submission" date="2025-08" db="UniProtKB">
        <authorList>
            <consortium name="RefSeq"/>
        </authorList>
    </citation>
    <scope>IDENTIFICATION</scope>
    <source>
        <tissue evidence="4">Leaf</tissue>
    </source>
</reference>
<feature type="compositionally biased region" description="Basic and acidic residues" evidence="1">
    <location>
        <begin position="152"/>
        <end position="179"/>
    </location>
</feature>
<dbReference type="InterPro" id="IPR039207">
    <property type="entry name" value="MMTAG2-like"/>
</dbReference>
<evidence type="ECO:0000256" key="1">
    <source>
        <dbReference type="SAM" id="MobiDB-lite"/>
    </source>
</evidence>
<feature type="compositionally biased region" description="Basic and acidic residues" evidence="1">
    <location>
        <begin position="89"/>
        <end position="120"/>
    </location>
</feature>
<organism evidence="3 4">
    <name type="scientific">Spinacia oleracea</name>
    <name type="common">Spinach</name>
    <dbReference type="NCBI Taxonomy" id="3562"/>
    <lineage>
        <taxon>Eukaryota</taxon>
        <taxon>Viridiplantae</taxon>
        <taxon>Streptophyta</taxon>
        <taxon>Embryophyta</taxon>
        <taxon>Tracheophyta</taxon>
        <taxon>Spermatophyta</taxon>
        <taxon>Magnoliopsida</taxon>
        <taxon>eudicotyledons</taxon>
        <taxon>Gunneridae</taxon>
        <taxon>Pentapetalae</taxon>
        <taxon>Caryophyllales</taxon>
        <taxon>Chenopodiaceae</taxon>
        <taxon>Chenopodioideae</taxon>
        <taxon>Anserineae</taxon>
        <taxon>Spinacia</taxon>
    </lineage>
</organism>
<dbReference type="GeneID" id="110793358"/>
<reference evidence="3" key="1">
    <citation type="journal article" date="2021" name="Nat. Commun.">
        <title>Genomic analyses provide insights into spinach domestication and the genetic basis of agronomic traits.</title>
        <authorList>
            <person name="Cai X."/>
            <person name="Sun X."/>
            <person name="Xu C."/>
            <person name="Sun H."/>
            <person name="Wang X."/>
            <person name="Ge C."/>
            <person name="Zhang Z."/>
            <person name="Wang Q."/>
            <person name="Fei Z."/>
            <person name="Jiao C."/>
            <person name="Wang Q."/>
        </authorList>
    </citation>
    <scope>NUCLEOTIDE SEQUENCE [LARGE SCALE GENOMIC DNA]</scope>
    <source>
        <strain evidence="3">cv. Varoflay</strain>
    </source>
</reference>
<name>A0A9R0K0G6_SPIOL</name>
<feature type="compositionally biased region" description="Basic residues" evidence="1">
    <location>
        <begin position="210"/>
        <end position="221"/>
    </location>
</feature>
<dbReference type="OrthoDB" id="5390672at2759"/>
<dbReference type="AlphaFoldDB" id="A0A9R0K0G6"/>
<evidence type="ECO:0000313" key="3">
    <source>
        <dbReference type="Proteomes" id="UP000813463"/>
    </source>
</evidence>
<keyword evidence="3" id="KW-1185">Reference proteome</keyword>
<feature type="region of interest" description="Disordered" evidence="1">
    <location>
        <begin position="143"/>
        <end position="227"/>
    </location>
</feature>
<evidence type="ECO:0000313" key="4">
    <source>
        <dbReference type="RefSeq" id="XP_021853916.1"/>
    </source>
</evidence>
<dbReference type="Proteomes" id="UP000813463">
    <property type="component" value="Chromosome 4"/>
</dbReference>
<evidence type="ECO:0000259" key="2">
    <source>
        <dbReference type="Pfam" id="PF10159"/>
    </source>
</evidence>
<gene>
    <name evidence="4" type="primary">LOC110793358</name>
</gene>
<protein>
    <recommendedName>
        <fullName evidence="2">Multiple myeloma tumor-associated protein 2-like N-terminal domain-containing protein</fullName>
    </recommendedName>
</protein>
<sequence>MYHPTRGGVRGGRDQFKWDDVKVDKHRENYLGHSLKAPVGRWQKGKDLFWYTKDKNSKGVEQDALKAEIQKVKEEEEQSMREALGLAPKRSDRPKGSRLDKHEFSELVKRGSTAEDLEGGHAEAAKVQGLGFARAPRIMEASTTVLPGAKDAVVETDKDKASLQASEKVDKKDSDDEGRRKKRKHDERRRDKHEERKHKKHHSRDSDDKKKRRKEKEKRRHGGSDSD</sequence>
<accession>A0A9R0K0G6</accession>
<dbReference type="Pfam" id="PF10159">
    <property type="entry name" value="MMtag"/>
    <property type="match status" value="1"/>
</dbReference>
<feature type="domain" description="Multiple myeloma tumor-associated protein 2-like N-terminal" evidence="2">
    <location>
        <begin position="8"/>
        <end position="85"/>
    </location>
</feature>
<dbReference type="PANTHER" id="PTHR14580:SF0">
    <property type="entry name" value="MULTIPLE MYELOMA TUMOR-ASSOCIATED PROTEIN 2"/>
    <property type="match status" value="1"/>
</dbReference>
<dbReference type="KEGG" id="soe:110793358"/>
<dbReference type="InterPro" id="IPR019315">
    <property type="entry name" value="MMTA2_N"/>
</dbReference>
<feature type="region of interest" description="Disordered" evidence="1">
    <location>
        <begin position="74"/>
        <end position="120"/>
    </location>
</feature>
<dbReference type="RefSeq" id="XP_021853916.1">
    <property type="nucleotide sequence ID" value="XM_021998224.2"/>
</dbReference>